<dbReference type="AlphaFoldDB" id="A0A369AUM5"/>
<evidence type="ECO:0000256" key="9">
    <source>
        <dbReference type="ARBA" id="ARBA00022842"/>
    </source>
</evidence>
<keyword evidence="12" id="KW-1185">Reference proteome</keyword>
<dbReference type="GO" id="GO:0005524">
    <property type="term" value="F:ATP binding"/>
    <property type="evidence" value="ECO:0007669"/>
    <property type="project" value="UniProtKB-KW"/>
</dbReference>
<dbReference type="GO" id="GO:0002949">
    <property type="term" value="P:tRNA threonylcarbamoyladenosine modification"/>
    <property type="evidence" value="ECO:0007669"/>
    <property type="project" value="InterPro"/>
</dbReference>
<evidence type="ECO:0000256" key="7">
    <source>
        <dbReference type="ARBA" id="ARBA00022741"/>
    </source>
</evidence>
<dbReference type="EMBL" id="QPJT01000020">
    <property type="protein sequence ID" value="RCX12743.1"/>
    <property type="molecule type" value="Genomic_DNA"/>
</dbReference>
<dbReference type="InterPro" id="IPR003442">
    <property type="entry name" value="T6A_TsaE"/>
</dbReference>
<keyword evidence="7" id="KW-0547">Nucleotide-binding</keyword>
<evidence type="ECO:0000256" key="10">
    <source>
        <dbReference type="ARBA" id="ARBA00032441"/>
    </source>
</evidence>
<dbReference type="PANTHER" id="PTHR33540:SF2">
    <property type="entry name" value="TRNA THREONYLCARBAMOYLADENOSINE BIOSYNTHESIS PROTEIN TSAE"/>
    <property type="match status" value="1"/>
</dbReference>
<keyword evidence="9" id="KW-0460">Magnesium</keyword>
<evidence type="ECO:0000256" key="1">
    <source>
        <dbReference type="ARBA" id="ARBA00004496"/>
    </source>
</evidence>
<gene>
    <name evidence="11" type="ORF">DFR58_12042</name>
</gene>
<keyword evidence="6" id="KW-0479">Metal-binding</keyword>
<evidence type="ECO:0000313" key="11">
    <source>
        <dbReference type="EMBL" id="RCX12743.1"/>
    </source>
</evidence>
<dbReference type="SUPFAM" id="SSF52540">
    <property type="entry name" value="P-loop containing nucleoside triphosphate hydrolases"/>
    <property type="match status" value="1"/>
</dbReference>
<evidence type="ECO:0000256" key="6">
    <source>
        <dbReference type="ARBA" id="ARBA00022723"/>
    </source>
</evidence>
<dbReference type="GO" id="GO:0005737">
    <property type="term" value="C:cytoplasm"/>
    <property type="evidence" value="ECO:0007669"/>
    <property type="project" value="UniProtKB-SubCell"/>
</dbReference>
<keyword evidence="8" id="KW-0067">ATP-binding</keyword>
<keyword evidence="4" id="KW-0963">Cytoplasm</keyword>
<dbReference type="RefSeq" id="WP_114298809.1">
    <property type="nucleotide sequence ID" value="NZ_QPJT01000020.1"/>
</dbReference>
<name>A0A369AUM5_9FIRM</name>
<evidence type="ECO:0000313" key="12">
    <source>
        <dbReference type="Proteomes" id="UP000253034"/>
    </source>
</evidence>
<evidence type="ECO:0000256" key="3">
    <source>
        <dbReference type="ARBA" id="ARBA00019010"/>
    </source>
</evidence>
<dbReference type="PANTHER" id="PTHR33540">
    <property type="entry name" value="TRNA THREONYLCARBAMOYLADENOSINE BIOSYNTHESIS PROTEIN TSAE"/>
    <property type="match status" value="1"/>
</dbReference>
<dbReference type="OrthoDB" id="9815896at2"/>
<evidence type="ECO:0000256" key="8">
    <source>
        <dbReference type="ARBA" id="ARBA00022840"/>
    </source>
</evidence>
<comment type="caution">
    <text evidence="11">The sequence shown here is derived from an EMBL/GenBank/DDBJ whole genome shotgun (WGS) entry which is preliminary data.</text>
</comment>
<reference evidence="11 12" key="1">
    <citation type="submission" date="2018-07" db="EMBL/GenBank/DDBJ databases">
        <title>Genomic Encyclopedia of Type Strains, Phase IV (KMG-IV): sequencing the most valuable type-strain genomes for metagenomic binning, comparative biology and taxonomic classification.</title>
        <authorList>
            <person name="Goeker M."/>
        </authorList>
    </citation>
    <scope>NUCLEOTIDE SEQUENCE [LARGE SCALE GENOMIC DNA]</scope>
    <source>
        <strain evidence="11 12">DSM 27016</strain>
    </source>
</reference>
<accession>A0A369AUM5</accession>
<protein>
    <recommendedName>
        <fullName evidence="3">tRNA threonylcarbamoyladenosine biosynthesis protein TsaE</fullName>
    </recommendedName>
    <alternativeName>
        <fullName evidence="10">t(6)A37 threonylcarbamoyladenosine biosynthesis protein TsaE</fullName>
    </alternativeName>
</protein>
<comment type="subcellular location">
    <subcellularLocation>
        <location evidence="1">Cytoplasm</location>
    </subcellularLocation>
</comment>
<dbReference type="Pfam" id="PF02367">
    <property type="entry name" value="TsaE"/>
    <property type="match status" value="1"/>
</dbReference>
<organism evidence="11 12">
    <name type="scientific">Anaerobacterium chartisolvens</name>
    <dbReference type="NCBI Taxonomy" id="1297424"/>
    <lineage>
        <taxon>Bacteria</taxon>
        <taxon>Bacillati</taxon>
        <taxon>Bacillota</taxon>
        <taxon>Clostridia</taxon>
        <taxon>Eubacteriales</taxon>
        <taxon>Oscillospiraceae</taxon>
        <taxon>Anaerobacterium</taxon>
    </lineage>
</organism>
<dbReference type="Proteomes" id="UP000253034">
    <property type="component" value="Unassembled WGS sequence"/>
</dbReference>
<sequence length="161" mass="17930">MKRFKTFSEQETKDVGWSLGKLLKAGDLVCLKGDLGAGKTAFTYGIARAAGVQGYITSPTFTIVNEYNSSIPLYHFDVYRISDAEEMFDIGLEEYIGGEGISVIEWADLIQEVLPEEYIAVRISKEPSEGDNARIIEVEFRGAKYQGYEDALNRQALKGVK</sequence>
<evidence type="ECO:0000256" key="2">
    <source>
        <dbReference type="ARBA" id="ARBA00007599"/>
    </source>
</evidence>
<dbReference type="Gene3D" id="3.40.50.300">
    <property type="entry name" value="P-loop containing nucleotide triphosphate hydrolases"/>
    <property type="match status" value="1"/>
</dbReference>
<dbReference type="GO" id="GO:0046872">
    <property type="term" value="F:metal ion binding"/>
    <property type="evidence" value="ECO:0007669"/>
    <property type="project" value="UniProtKB-KW"/>
</dbReference>
<dbReference type="InterPro" id="IPR027417">
    <property type="entry name" value="P-loop_NTPase"/>
</dbReference>
<evidence type="ECO:0000256" key="4">
    <source>
        <dbReference type="ARBA" id="ARBA00022490"/>
    </source>
</evidence>
<keyword evidence="5" id="KW-0819">tRNA processing</keyword>
<dbReference type="NCBIfam" id="TIGR00150">
    <property type="entry name" value="T6A_YjeE"/>
    <property type="match status" value="1"/>
</dbReference>
<evidence type="ECO:0000256" key="5">
    <source>
        <dbReference type="ARBA" id="ARBA00022694"/>
    </source>
</evidence>
<proteinExistence type="inferred from homology"/>
<comment type="similarity">
    <text evidence="2">Belongs to the TsaE family.</text>
</comment>